<evidence type="ECO:0000313" key="1">
    <source>
        <dbReference type="EMBL" id="MBB6160909.1"/>
    </source>
</evidence>
<name>A0A7W9Y2P6_9HYPH</name>
<reference evidence="1 2" key="1">
    <citation type="submission" date="2020-08" db="EMBL/GenBank/DDBJ databases">
        <title>Genomic Encyclopedia of Type Strains, Phase IV (KMG-IV): sequencing the most valuable type-strain genomes for metagenomic binning, comparative biology and taxonomic classification.</title>
        <authorList>
            <person name="Goeker M."/>
        </authorList>
    </citation>
    <scope>NUCLEOTIDE SEQUENCE [LARGE SCALE GENOMIC DNA]</scope>
    <source>
        <strain evidence="1 2">DSM 100734</strain>
    </source>
</reference>
<proteinExistence type="predicted"/>
<organism evidence="1 2">
    <name type="scientific">Rhizobium wenxiniae</name>
    <dbReference type="NCBI Taxonomy" id="1737357"/>
    <lineage>
        <taxon>Bacteria</taxon>
        <taxon>Pseudomonadati</taxon>
        <taxon>Pseudomonadota</taxon>
        <taxon>Alphaproteobacteria</taxon>
        <taxon>Hyphomicrobiales</taxon>
        <taxon>Rhizobiaceae</taxon>
        <taxon>Rhizobium/Agrobacterium group</taxon>
        <taxon>Rhizobium</taxon>
    </lineage>
</organism>
<dbReference type="EMBL" id="JACHEG010000001">
    <property type="protein sequence ID" value="MBB6160909.1"/>
    <property type="molecule type" value="Genomic_DNA"/>
</dbReference>
<evidence type="ECO:0000313" key="2">
    <source>
        <dbReference type="Proteomes" id="UP000547879"/>
    </source>
</evidence>
<sequence>MDRPDPIFRCPVRTALTYSQEDLVGLTEKVTLF</sequence>
<dbReference type="AlphaFoldDB" id="A0A7W9Y2P6"/>
<protein>
    <submittedName>
        <fullName evidence="1">Uncharacterized protein</fullName>
    </submittedName>
</protein>
<comment type="caution">
    <text evidence="1">The sequence shown here is derived from an EMBL/GenBank/DDBJ whole genome shotgun (WGS) entry which is preliminary data.</text>
</comment>
<dbReference type="Proteomes" id="UP000547879">
    <property type="component" value="Unassembled WGS sequence"/>
</dbReference>
<gene>
    <name evidence="1" type="ORF">HNQ72_000706</name>
</gene>
<accession>A0A7W9Y2P6</accession>
<keyword evidence="2" id="KW-1185">Reference proteome</keyword>